<dbReference type="PANTHER" id="PTHR42748:SF7">
    <property type="entry name" value="NMRA LIKE REDOX SENSOR 1-RELATED"/>
    <property type="match status" value="1"/>
</dbReference>
<dbReference type="InterPro" id="IPR008030">
    <property type="entry name" value="NmrA-like"/>
</dbReference>
<accession>A0A4U0MNG3</accession>
<evidence type="ECO:0000256" key="2">
    <source>
        <dbReference type="ARBA" id="ARBA00022857"/>
    </source>
</evidence>
<reference evidence="4 5" key="1">
    <citation type="submission" date="2019-04" db="EMBL/GenBank/DDBJ databases">
        <title>Streptomyces piniterrae sp. nov., a heliquinomycin-producing actinomycete isolated from rhizosphere soil of Pinus yunnanensis.</title>
        <authorList>
            <person name="Zhuang X."/>
            <person name="Zhao J."/>
        </authorList>
    </citation>
    <scope>NUCLEOTIDE SEQUENCE [LARGE SCALE GENOMIC DNA]</scope>
    <source>
        <strain evidence="5">jys28</strain>
    </source>
</reference>
<proteinExistence type="inferred from homology"/>
<dbReference type="OrthoDB" id="319724at2"/>
<dbReference type="EMBL" id="SUMB01000017">
    <property type="protein sequence ID" value="TJZ42229.1"/>
    <property type="molecule type" value="Genomic_DNA"/>
</dbReference>
<dbReference type="AlphaFoldDB" id="A0A4U0MNG3"/>
<feature type="domain" description="NmrA-like" evidence="3">
    <location>
        <begin position="6"/>
        <end position="225"/>
    </location>
</feature>
<dbReference type="InterPro" id="IPR051164">
    <property type="entry name" value="NmrA-like_oxidored"/>
</dbReference>
<evidence type="ECO:0000256" key="1">
    <source>
        <dbReference type="ARBA" id="ARBA00006328"/>
    </source>
</evidence>
<name>A0A4U0MNG3_9ACTN</name>
<evidence type="ECO:0000313" key="5">
    <source>
        <dbReference type="Proteomes" id="UP000308697"/>
    </source>
</evidence>
<protein>
    <submittedName>
        <fullName evidence="4">NmrA/HSCARG family protein</fullName>
    </submittedName>
</protein>
<dbReference type="PANTHER" id="PTHR42748">
    <property type="entry name" value="NITROGEN METABOLITE REPRESSION PROTEIN NMRA FAMILY MEMBER"/>
    <property type="match status" value="1"/>
</dbReference>
<dbReference type="Proteomes" id="UP000308697">
    <property type="component" value="Unassembled WGS sequence"/>
</dbReference>
<dbReference type="InterPro" id="IPR036291">
    <property type="entry name" value="NAD(P)-bd_dom_sf"/>
</dbReference>
<comment type="caution">
    <text evidence="4">The sequence shown here is derived from an EMBL/GenBank/DDBJ whole genome shotgun (WGS) entry which is preliminary data.</text>
</comment>
<dbReference type="SUPFAM" id="SSF51735">
    <property type="entry name" value="NAD(P)-binding Rossmann-fold domains"/>
    <property type="match status" value="1"/>
</dbReference>
<dbReference type="Gene3D" id="3.40.50.720">
    <property type="entry name" value="NAD(P)-binding Rossmann-like Domain"/>
    <property type="match status" value="1"/>
</dbReference>
<gene>
    <name evidence="4" type="ORF">FCH28_35015</name>
</gene>
<evidence type="ECO:0000259" key="3">
    <source>
        <dbReference type="Pfam" id="PF05368"/>
    </source>
</evidence>
<dbReference type="Pfam" id="PF05368">
    <property type="entry name" value="NmrA"/>
    <property type="match status" value="1"/>
</dbReference>
<sequence length="284" mass="30459">MFPNMSNILVTGATGTQGGAVARQLLSRGHGVRAMTRHTGSEAAVALQKLGAEVVQGDFGSSDSLRSALRGVDAAFVMGTPYAGAGVDGEIRHAKALIDAVRDTGGAHVVYSSAAGADRGTGIPHNESKFEVEQYLKASGLDWTVIGPTAFVEAFIAPWGLPLLREGVASFFTRPETPMQWISVEDIGRFAAHVLGRTAEFTGQRIDIASFEATGSQIAAAFEGVRYEQMPVDRSAGEELWLMTELFEKRAVVLDIPALHAKYPSVGWYDLPTWVRERAVPALR</sequence>
<keyword evidence="2" id="KW-0521">NADP</keyword>
<organism evidence="4 5">
    <name type="scientific">Streptomyces piniterrae</name>
    <dbReference type="NCBI Taxonomy" id="2571125"/>
    <lineage>
        <taxon>Bacteria</taxon>
        <taxon>Bacillati</taxon>
        <taxon>Actinomycetota</taxon>
        <taxon>Actinomycetes</taxon>
        <taxon>Kitasatosporales</taxon>
        <taxon>Streptomycetaceae</taxon>
        <taxon>Streptomyces</taxon>
    </lineage>
</organism>
<dbReference type="Gene3D" id="3.90.25.10">
    <property type="entry name" value="UDP-galactose 4-epimerase, domain 1"/>
    <property type="match status" value="1"/>
</dbReference>
<comment type="similarity">
    <text evidence="1">Belongs to the NmrA-type oxidoreductase family.</text>
</comment>
<evidence type="ECO:0000313" key="4">
    <source>
        <dbReference type="EMBL" id="TJZ42229.1"/>
    </source>
</evidence>
<keyword evidence="5" id="KW-1185">Reference proteome</keyword>
<dbReference type="CDD" id="cd05251">
    <property type="entry name" value="NmrA_like_SDR_a"/>
    <property type="match status" value="1"/>
</dbReference>